<name>A0A8C0GKL3_CHEAB</name>
<evidence type="ECO:0000256" key="1">
    <source>
        <dbReference type="SAM" id="MobiDB-lite"/>
    </source>
</evidence>
<organism evidence="2 3">
    <name type="scientific">Chelonoidis abingdonii</name>
    <name type="common">Abingdon island giant tortoise</name>
    <name type="synonym">Testudo abingdonii</name>
    <dbReference type="NCBI Taxonomy" id="106734"/>
    <lineage>
        <taxon>Eukaryota</taxon>
        <taxon>Metazoa</taxon>
        <taxon>Chordata</taxon>
        <taxon>Craniata</taxon>
        <taxon>Vertebrata</taxon>
        <taxon>Euteleostomi</taxon>
        <taxon>Archelosauria</taxon>
        <taxon>Testudinata</taxon>
        <taxon>Testudines</taxon>
        <taxon>Cryptodira</taxon>
        <taxon>Durocryptodira</taxon>
        <taxon>Testudinoidea</taxon>
        <taxon>Testudinidae</taxon>
        <taxon>Chelonoidis</taxon>
    </lineage>
</organism>
<dbReference type="Proteomes" id="UP000694404">
    <property type="component" value="Unplaced"/>
</dbReference>
<accession>A0A8C0GKL3</accession>
<dbReference type="GeneTree" id="ENSGT00960000189138"/>
<sequence>METSASTAAGKKEGKGAILEGNGFPETGKKPAPLAAAQGGTLCFPHFESSRSVFH</sequence>
<evidence type="ECO:0000313" key="3">
    <source>
        <dbReference type="Proteomes" id="UP000694404"/>
    </source>
</evidence>
<feature type="region of interest" description="Disordered" evidence="1">
    <location>
        <begin position="1"/>
        <end position="32"/>
    </location>
</feature>
<keyword evidence="3" id="KW-1185">Reference proteome</keyword>
<evidence type="ECO:0000313" key="2">
    <source>
        <dbReference type="Ensembl" id="ENSCABP00000010324.1"/>
    </source>
</evidence>
<reference evidence="2" key="2">
    <citation type="submission" date="2025-09" db="UniProtKB">
        <authorList>
            <consortium name="Ensembl"/>
        </authorList>
    </citation>
    <scope>IDENTIFICATION</scope>
</reference>
<dbReference type="AlphaFoldDB" id="A0A8C0GKL3"/>
<reference evidence="2" key="1">
    <citation type="submission" date="2025-08" db="UniProtKB">
        <authorList>
            <consortium name="Ensembl"/>
        </authorList>
    </citation>
    <scope>IDENTIFICATION</scope>
</reference>
<protein>
    <submittedName>
        <fullName evidence="2">Uncharacterized protein</fullName>
    </submittedName>
</protein>
<proteinExistence type="predicted"/>
<dbReference type="Ensembl" id="ENSCABT00000011309.1">
    <property type="protein sequence ID" value="ENSCABP00000010324.1"/>
    <property type="gene ID" value="ENSCABG00000007748.1"/>
</dbReference>